<dbReference type="InterPro" id="IPR016186">
    <property type="entry name" value="C-type_lectin-like/link_sf"/>
</dbReference>
<protein>
    <submittedName>
        <fullName evidence="3">Ladderlectin</fullName>
    </submittedName>
</protein>
<evidence type="ECO:0000313" key="4">
    <source>
        <dbReference type="Proteomes" id="UP001249851"/>
    </source>
</evidence>
<reference evidence="3" key="2">
    <citation type="journal article" date="2023" name="Science">
        <title>Genomic signatures of disease resistance in endangered staghorn corals.</title>
        <authorList>
            <person name="Vollmer S.V."/>
            <person name="Selwyn J.D."/>
            <person name="Despard B.A."/>
            <person name="Roesel C.L."/>
        </authorList>
    </citation>
    <scope>NUCLEOTIDE SEQUENCE</scope>
    <source>
        <strain evidence="3">K2</strain>
    </source>
</reference>
<feature type="domain" description="C-type lectin" evidence="2">
    <location>
        <begin position="28"/>
        <end position="142"/>
    </location>
</feature>
<proteinExistence type="predicted"/>
<dbReference type="AlphaFoldDB" id="A0AAD9V3N2"/>
<evidence type="ECO:0000256" key="1">
    <source>
        <dbReference type="ARBA" id="ARBA00023157"/>
    </source>
</evidence>
<dbReference type="SUPFAM" id="SSF56436">
    <property type="entry name" value="C-type lectin-like"/>
    <property type="match status" value="1"/>
</dbReference>
<keyword evidence="4" id="KW-1185">Reference proteome</keyword>
<dbReference type="Pfam" id="PF00059">
    <property type="entry name" value="Lectin_C"/>
    <property type="match status" value="1"/>
</dbReference>
<dbReference type="Proteomes" id="UP001249851">
    <property type="component" value="Unassembled WGS sequence"/>
</dbReference>
<comment type="caution">
    <text evidence="3">The sequence shown here is derived from an EMBL/GenBank/DDBJ whole genome shotgun (WGS) entry which is preliminary data.</text>
</comment>
<dbReference type="PROSITE" id="PS00615">
    <property type="entry name" value="C_TYPE_LECTIN_1"/>
    <property type="match status" value="1"/>
</dbReference>
<gene>
    <name evidence="3" type="ORF">P5673_017614</name>
</gene>
<sequence length="153" mass="17162">MTANHTRLVAICLVGTTGNTCPSGFMVHGESCYYVANASSASTWTNSRRFCQNLGAELAMIKSNDEDQFVYYLLRNTSDAQSGWIGLYRKADKKFYWLDDRPGEGNYQNWDDGNPSNTGGSEDCVHVQGHRYGKWNDLTCSRTNPVAICQWPI</sequence>
<dbReference type="InterPro" id="IPR050111">
    <property type="entry name" value="C-type_lectin/snaclec_domain"/>
</dbReference>
<dbReference type="CDD" id="cd00037">
    <property type="entry name" value="CLECT"/>
    <property type="match status" value="1"/>
</dbReference>
<keyword evidence="1" id="KW-1015">Disulfide bond</keyword>
<dbReference type="EMBL" id="JARQWQ010000038">
    <property type="protein sequence ID" value="KAK2560026.1"/>
    <property type="molecule type" value="Genomic_DNA"/>
</dbReference>
<evidence type="ECO:0000313" key="3">
    <source>
        <dbReference type="EMBL" id="KAK2560026.1"/>
    </source>
</evidence>
<dbReference type="Gene3D" id="3.10.100.10">
    <property type="entry name" value="Mannose-Binding Protein A, subunit A"/>
    <property type="match status" value="1"/>
</dbReference>
<organism evidence="3 4">
    <name type="scientific">Acropora cervicornis</name>
    <name type="common">Staghorn coral</name>
    <dbReference type="NCBI Taxonomy" id="6130"/>
    <lineage>
        <taxon>Eukaryota</taxon>
        <taxon>Metazoa</taxon>
        <taxon>Cnidaria</taxon>
        <taxon>Anthozoa</taxon>
        <taxon>Hexacorallia</taxon>
        <taxon>Scleractinia</taxon>
        <taxon>Astrocoeniina</taxon>
        <taxon>Acroporidae</taxon>
        <taxon>Acropora</taxon>
    </lineage>
</organism>
<dbReference type="PANTHER" id="PTHR22803">
    <property type="entry name" value="MANNOSE, PHOSPHOLIPASE, LECTIN RECEPTOR RELATED"/>
    <property type="match status" value="1"/>
</dbReference>
<dbReference type="InterPro" id="IPR018378">
    <property type="entry name" value="C-type_lectin_CS"/>
</dbReference>
<dbReference type="InterPro" id="IPR016187">
    <property type="entry name" value="CTDL_fold"/>
</dbReference>
<dbReference type="SMART" id="SM00034">
    <property type="entry name" value="CLECT"/>
    <property type="match status" value="1"/>
</dbReference>
<evidence type="ECO:0000259" key="2">
    <source>
        <dbReference type="PROSITE" id="PS50041"/>
    </source>
</evidence>
<reference evidence="3" key="1">
    <citation type="journal article" date="2023" name="G3 (Bethesda)">
        <title>Whole genome assembly and annotation of the endangered Caribbean coral Acropora cervicornis.</title>
        <authorList>
            <person name="Selwyn J.D."/>
            <person name="Vollmer S.V."/>
        </authorList>
    </citation>
    <scope>NUCLEOTIDE SEQUENCE</scope>
    <source>
        <strain evidence="3">K2</strain>
    </source>
</reference>
<dbReference type="PROSITE" id="PS50041">
    <property type="entry name" value="C_TYPE_LECTIN_2"/>
    <property type="match status" value="1"/>
</dbReference>
<accession>A0AAD9V3N2</accession>
<dbReference type="InterPro" id="IPR001304">
    <property type="entry name" value="C-type_lectin-like"/>
</dbReference>
<name>A0AAD9V3N2_ACRCE</name>